<evidence type="ECO:0000313" key="7">
    <source>
        <dbReference type="EMBL" id="EZA49323.1"/>
    </source>
</evidence>
<dbReference type="InterPro" id="IPR038330">
    <property type="entry name" value="TspO/MBR-related_sf"/>
</dbReference>
<reference evidence="7 8" key="1">
    <citation type="journal article" date="2014" name="Curr. Biol.">
        <title>The genome of the clonal raider ant Cerapachys biroi.</title>
        <authorList>
            <person name="Oxley P.R."/>
            <person name="Ji L."/>
            <person name="Fetter-Pruneda I."/>
            <person name="McKenzie S.K."/>
            <person name="Li C."/>
            <person name="Hu H."/>
            <person name="Zhang G."/>
            <person name="Kronauer D.J."/>
        </authorList>
    </citation>
    <scope>NUCLEOTIDE SEQUENCE [LARGE SCALE GENOMIC DNA]</scope>
</reference>
<dbReference type="AlphaFoldDB" id="A0A026VZU2"/>
<proteinExistence type="inferred from homology"/>
<evidence type="ECO:0008006" key="9">
    <source>
        <dbReference type="Google" id="ProtNLM"/>
    </source>
</evidence>
<dbReference type="GO" id="GO:0033013">
    <property type="term" value="P:tetrapyrrole metabolic process"/>
    <property type="evidence" value="ECO:0007669"/>
    <property type="project" value="UniProtKB-ARBA"/>
</dbReference>
<feature type="transmembrane region" description="Helical" evidence="6">
    <location>
        <begin position="70"/>
        <end position="90"/>
    </location>
</feature>
<evidence type="ECO:0000256" key="2">
    <source>
        <dbReference type="ARBA" id="ARBA00007524"/>
    </source>
</evidence>
<protein>
    <recommendedName>
        <fullName evidence="9">Translocator protein</fullName>
    </recommendedName>
</protein>
<evidence type="ECO:0000313" key="8">
    <source>
        <dbReference type="Proteomes" id="UP000053097"/>
    </source>
</evidence>
<evidence type="ECO:0000256" key="3">
    <source>
        <dbReference type="ARBA" id="ARBA00022692"/>
    </source>
</evidence>
<keyword evidence="3 6" id="KW-0812">Transmembrane</keyword>
<dbReference type="STRING" id="2015173.A0A026VZU2"/>
<dbReference type="EMBL" id="KK107522">
    <property type="protein sequence ID" value="EZA49323.1"/>
    <property type="molecule type" value="Genomic_DNA"/>
</dbReference>
<dbReference type="PANTHER" id="PTHR10057:SF0">
    <property type="entry name" value="TRANSLOCATOR PROTEIN"/>
    <property type="match status" value="1"/>
</dbReference>
<sequence>MMWSLTSYQGLRFFSAMIWPIQPPTFGRIVAPARGQLMVILTPETNASAHNDPRGTLVENVDKRTAGMSLALYDIAALWVSTIPVGVTFYQVNPIAGYFVIPYFAWTTFAAVLNYVIYRDNKQIPDATKDVEENK</sequence>
<evidence type="ECO:0000256" key="5">
    <source>
        <dbReference type="ARBA" id="ARBA00023136"/>
    </source>
</evidence>
<feature type="transmembrane region" description="Helical" evidence="6">
    <location>
        <begin position="96"/>
        <end position="117"/>
    </location>
</feature>
<dbReference type="InterPro" id="IPR004307">
    <property type="entry name" value="TspO_MBR"/>
</dbReference>
<evidence type="ECO:0000256" key="1">
    <source>
        <dbReference type="ARBA" id="ARBA00004141"/>
    </source>
</evidence>
<dbReference type="GO" id="GO:0016020">
    <property type="term" value="C:membrane"/>
    <property type="evidence" value="ECO:0007669"/>
    <property type="project" value="UniProtKB-SubCell"/>
</dbReference>
<evidence type="ECO:0000256" key="4">
    <source>
        <dbReference type="ARBA" id="ARBA00022989"/>
    </source>
</evidence>
<dbReference type="CDD" id="cd15904">
    <property type="entry name" value="TSPO_MBR"/>
    <property type="match status" value="1"/>
</dbReference>
<dbReference type="PANTHER" id="PTHR10057">
    <property type="entry name" value="PERIPHERAL-TYPE BENZODIAZEPINE RECEPTOR"/>
    <property type="match status" value="1"/>
</dbReference>
<dbReference type="Pfam" id="PF03073">
    <property type="entry name" value="TspO_MBR"/>
    <property type="match status" value="1"/>
</dbReference>
<name>A0A026VZU2_OOCBI</name>
<comment type="similarity">
    <text evidence="2">Belongs to the TspO/BZRP family.</text>
</comment>
<gene>
    <name evidence="7" type="ORF">X777_12353</name>
</gene>
<dbReference type="OrthoDB" id="8841220at2759"/>
<organism evidence="7 8">
    <name type="scientific">Ooceraea biroi</name>
    <name type="common">Clonal raider ant</name>
    <name type="synonym">Cerapachys biroi</name>
    <dbReference type="NCBI Taxonomy" id="2015173"/>
    <lineage>
        <taxon>Eukaryota</taxon>
        <taxon>Metazoa</taxon>
        <taxon>Ecdysozoa</taxon>
        <taxon>Arthropoda</taxon>
        <taxon>Hexapoda</taxon>
        <taxon>Insecta</taxon>
        <taxon>Pterygota</taxon>
        <taxon>Neoptera</taxon>
        <taxon>Endopterygota</taxon>
        <taxon>Hymenoptera</taxon>
        <taxon>Apocrita</taxon>
        <taxon>Aculeata</taxon>
        <taxon>Formicoidea</taxon>
        <taxon>Formicidae</taxon>
        <taxon>Dorylinae</taxon>
        <taxon>Ooceraea</taxon>
    </lineage>
</organism>
<accession>A0A026VZU2</accession>
<keyword evidence="5 6" id="KW-0472">Membrane</keyword>
<dbReference type="Proteomes" id="UP000053097">
    <property type="component" value="Unassembled WGS sequence"/>
</dbReference>
<keyword evidence="4 6" id="KW-1133">Transmembrane helix</keyword>
<comment type="subcellular location">
    <subcellularLocation>
        <location evidence="1">Membrane</location>
        <topology evidence="1">Multi-pass membrane protein</topology>
    </subcellularLocation>
</comment>
<keyword evidence="8" id="KW-1185">Reference proteome</keyword>
<dbReference type="Gene3D" id="1.20.1260.100">
    <property type="entry name" value="TspO/MBR protein"/>
    <property type="match status" value="1"/>
</dbReference>
<evidence type="ECO:0000256" key="6">
    <source>
        <dbReference type="SAM" id="Phobius"/>
    </source>
</evidence>